<feature type="compositionally biased region" description="Pro residues" evidence="1">
    <location>
        <begin position="48"/>
        <end position="58"/>
    </location>
</feature>
<sequence length="109" mass="11159">MNIKQAVCASAIVAGVGLAGAMGTGIGTASADPCNRPPNPSFCNGPGGPAPNNPPGPRGGPGAGPGQRGLEDGRIDHQPFIYNGQNVNPVFDHDRNAWGFWFLGVWIPL</sequence>
<feature type="region of interest" description="Disordered" evidence="1">
    <location>
        <begin position="27"/>
        <end position="75"/>
    </location>
</feature>
<gene>
    <name evidence="3" type="ORF">AFM11_14535</name>
</gene>
<feature type="signal peptide" evidence="2">
    <location>
        <begin position="1"/>
        <end position="31"/>
    </location>
</feature>
<evidence type="ECO:0000313" key="4">
    <source>
        <dbReference type="Proteomes" id="UP000070612"/>
    </source>
</evidence>
<dbReference type="PATRIC" id="fig|59750.3.peg.7015"/>
<comment type="caution">
    <text evidence="3">The sequence shown here is derived from an EMBL/GenBank/DDBJ whole genome shotgun (WGS) entry which is preliminary data.</text>
</comment>
<reference evidence="3 4" key="1">
    <citation type="submission" date="2015-07" db="EMBL/GenBank/DDBJ databases">
        <title>A draft genome sequence of Mycobacterium wolinskyi.</title>
        <authorList>
            <person name="de Man T.J."/>
            <person name="Perry K.A."/>
            <person name="Coulliette A.D."/>
            <person name="Jensen B."/>
            <person name="Toney N.C."/>
            <person name="Limbago B.M."/>
            <person name="Noble-Wang J."/>
        </authorList>
    </citation>
    <scope>NUCLEOTIDE SEQUENCE [LARGE SCALE GENOMIC DNA]</scope>
    <source>
        <strain evidence="3 4">CDC_01</strain>
    </source>
</reference>
<protein>
    <recommendedName>
        <fullName evidence="5">Chitin-binding protein</fullName>
    </recommendedName>
</protein>
<proteinExistence type="predicted"/>
<evidence type="ECO:0008006" key="5">
    <source>
        <dbReference type="Google" id="ProtNLM"/>
    </source>
</evidence>
<organism evidence="3 4">
    <name type="scientific">Mycolicibacterium wolinskyi</name>
    <dbReference type="NCBI Taxonomy" id="59750"/>
    <lineage>
        <taxon>Bacteria</taxon>
        <taxon>Bacillati</taxon>
        <taxon>Actinomycetota</taxon>
        <taxon>Actinomycetes</taxon>
        <taxon>Mycobacteriales</taxon>
        <taxon>Mycobacteriaceae</taxon>
        <taxon>Mycolicibacterium</taxon>
    </lineage>
</organism>
<evidence type="ECO:0000256" key="1">
    <source>
        <dbReference type="SAM" id="MobiDB-lite"/>
    </source>
</evidence>
<dbReference type="Proteomes" id="UP000070612">
    <property type="component" value="Unassembled WGS sequence"/>
</dbReference>
<dbReference type="RefSeq" id="WP_067849859.1">
    <property type="nucleotide sequence ID" value="NZ_LGTW01000008.1"/>
</dbReference>
<accession>A0A132PMG6</accession>
<evidence type="ECO:0000256" key="2">
    <source>
        <dbReference type="SAM" id="SignalP"/>
    </source>
</evidence>
<keyword evidence="2" id="KW-0732">Signal</keyword>
<evidence type="ECO:0000313" key="3">
    <source>
        <dbReference type="EMBL" id="KWX23493.1"/>
    </source>
</evidence>
<feature type="chain" id="PRO_5007453456" description="Chitin-binding protein" evidence="2">
    <location>
        <begin position="32"/>
        <end position="109"/>
    </location>
</feature>
<dbReference type="EMBL" id="LGTW01000008">
    <property type="protein sequence ID" value="KWX23493.1"/>
    <property type="molecule type" value="Genomic_DNA"/>
</dbReference>
<keyword evidence="4" id="KW-1185">Reference proteome</keyword>
<dbReference type="AlphaFoldDB" id="A0A132PMG6"/>
<name>A0A132PMG6_9MYCO</name>